<protein>
    <recommendedName>
        <fullName evidence="5">Organic solvent tolerance-like N-terminal domain-containing protein</fullName>
    </recommendedName>
</protein>
<feature type="region of interest" description="Disordered" evidence="1">
    <location>
        <begin position="83"/>
        <end position="116"/>
    </location>
</feature>
<dbReference type="STRING" id="1219080.VEZ01S_33_00070"/>
<dbReference type="RefSeq" id="WP_021714013.1">
    <property type="nucleotide sequence ID" value="NZ_BATM01000033.1"/>
</dbReference>
<dbReference type="Proteomes" id="UP000016562">
    <property type="component" value="Unassembled WGS sequence"/>
</dbReference>
<evidence type="ECO:0000256" key="2">
    <source>
        <dbReference type="SAM" id="SignalP"/>
    </source>
</evidence>
<feature type="signal peptide" evidence="2">
    <location>
        <begin position="1"/>
        <end position="23"/>
    </location>
</feature>
<evidence type="ECO:0008006" key="5">
    <source>
        <dbReference type="Google" id="ProtNLM"/>
    </source>
</evidence>
<gene>
    <name evidence="3" type="ORF">VEZ01S_33_00070</name>
</gene>
<sequence>MNLYKTNIAIALAAVLLSGNALAKDNKHNDPAGDTTTATVKDSFTYDSSKTLKIDDSFKSYNRNELKVNATFVVANSDLNGDVKDNEVELSDASPSPSRSKGKGPSNGTAGALNIRTTNGIDGMHHIAGITTVAQNAGANSLVQQSVNTNASLHGN</sequence>
<evidence type="ECO:0000313" key="4">
    <source>
        <dbReference type="Proteomes" id="UP000016562"/>
    </source>
</evidence>
<evidence type="ECO:0000256" key="1">
    <source>
        <dbReference type="SAM" id="MobiDB-lite"/>
    </source>
</evidence>
<reference evidence="3 4" key="1">
    <citation type="submission" date="2013-09" db="EMBL/GenBank/DDBJ databases">
        <title>Whole genome shotgun sequence of Vibrio ezurae NBRC 102218.</title>
        <authorList>
            <person name="Yoshida I."/>
            <person name="Hosoyama A."/>
            <person name="Numata M."/>
            <person name="Hashimoto M."/>
            <person name="Hosoyama Y."/>
            <person name="Tsuchikane K."/>
            <person name="Noguchi M."/>
            <person name="Hirakata S."/>
            <person name="Ichikawa N."/>
            <person name="Ohji S."/>
            <person name="Yamazoe A."/>
            <person name="Fujita N."/>
        </authorList>
    </citation>
    <scope>NUCLEOTIDE SEQUENCE [LARGE SCALE GENOMIC DNA]</scope>
    <source>
        <strain evidence="3 4">NBRC 102218</strain>
    </source>
</reference>
<feature type="compositionally biased region" description="Low complexity" evidence="1">
    <location>
        <begin position="94"/>
        <end position="106"/>
    </location>
</feature>
<comment type="caution">
    <text evidence="3">The sequence shown here is derived from an EMBL/GenBank/DDBJ whole genome shotgun (WGS) entry which is preliminary data.</text>
</comment>
<organism evidence="3 4">
    <name type="scientific">Vibrio ezurae NBRC 102218</name>
    <dbReference type="NCBI Taxonomy" id="1219080"/>
    <lineage>
        <taxon>Bacteria</taxon>
        <taxon>Pseudomonadati</taxon>
        <taxon>Pseudomonadota</taxon>
        <taxon>Gammaproteobacteria</taxon>
        <taxon>Vibrionales</taxon>
        <taxon>Vibrionaceae</taxon>
        <taxon>Vibrio</taxon>
    </lineage>
</organism>
<evidence type="ECO:0000313" key="3">
    <source>
        <dbReference type="EMBL" id="GAD80305.1"/>
    </source>
</evidence>
<keyword evidence="4" id="KW-1185">Reference proteome</keyword>
<keyword evidence="2" id="KW-0732">Signal</keyword>
<accession>U3B302</accession>
<dbReference type="AlphaFoldDB" id="U3B302"/>
<proteinExistence type="predicted"/>
<feature type="chain" id="PRO_5004639969" description="Organic solvent tolerance-like N-terminal domain-containing protein" evidence="2">
    <location>
        <begin position="24"/>
        <end position="156"/>
    </location>
</feature>
<dbReference type="OrthoDB" id="5906757at2"/>
<name>U3B302_9VIBR</name>
<dbReference type="EMBL" id="BATM01000033">
    <property type="protein sequence ID" value="GAD80305.1"/>
    <property type="molecule type" value="Genomic_DNA"/>
</dbReference>